<dbReference type="OrthoDB" id="9845745at2"/>
<dbReference type="InterPro" id="IPR010695">
    <property type="entry name" value="FAIM1"/>
</dbReference>
<reference evidence="2 3" key="1">
    <citation type="submission" date="2011-11" db="EMBL/GenBank/DDBJ databases">
        <title>The Noncontiguous Finished genome of Desulfosporosinus youngiae DSM 17734.</title>
        <authorList>
            <consortium name="US DOE Joint Genome Institute (JGI-PGF)"/>
            <person name="Lucas S."/>
            <person name="Han J."/>
            <person name="Lapidus A."/>
            <person name="Cheng J.-F."/>
            <person name="Goodwin L."/>
            <person name="Pitluck S."/>
            <person name="Peters L."/>
            <person name="Ovchinnikova G."/>
            <person name="Lu M."/>
            <person name="Land M.L."/>
            <person name="Hauser L."/>
            <person name="Pester M."/>
            <person name="Spring S."/>
            <person name="Ollivier B."/>
            <person name="Rattei T."/>
            <person name="Klenk H.-P."/>
            <person name="Wagner M."/>
            <person name="Loy A."/>
            <person name="Woyke T.J."/>
        </authorList>
    </citation>
    <scope>NUCLEOTIDE SEQUENCE [LARGE SCALE GENOMIC DNA]</scope>
    <source>
        <strain evidence="2 3">DSM 17734</strain>
    </source>
</reference>
<organism evidence="2 3">
    <name type="scientific">Desulfosporosinus youngiae DSM 17734</name>
    <dbReference type="NCBI Taxonomy" id="768710"/>
    <lineage>
        <taxon>Bacteria</taxon>
        <taxon>Bacillati</taxon>
        <taxon>Bacillota</taxon>
        <taxon>Clostridia</taxon>
        <taxon>Eubacteriales</taxon>
        <taxon>Desulfitobacteriaceae</taxon>
        <taxon>Desulfosporosinus</taxon>
    </lineage>
</organism>
<protein>
    <submittedName>
        <fullName evidence="2">Fas apoptotic inhibitory molecule (FAIM1)</fullName>
    </submittedName>
</protein>
<sequence length="157" mass="17794">MAEKEWLIKLKDGEYRISLKHGALLRKYYVKLNGDIINPQRTIIEKGDKLTFNINSHSCVLLIYFIEGGAKYECVIDGTSIETQKKSEIPPEWSPPKQGCLKQILMQLWYLISMTIVIGIISALTGLGSAKIDLIIGLAFGVLIIYVILRHLYLRSQ</sequence>
<keyword evidence="1" id="KW-1133">Transmembrane helix</keyword>
<dbReference type="RefSeq" id="WP_007785739.1">
    <property type="nucleotide sequence ID" value="NZ_CM001441.1"/>
</dbReference>
<evidence type="ECO:0000313" key="2">
    <source>
        <dbReference type="EMBL" id="EHQ91031.1"/>
    </source>
</evidence>
<dbReference type="InterPro" id="IPR038513">
    <property type="entry name" value="FAIM1_dom_sf"/>
</dbReference>
<proteinExistence type="predicted"/>
<dbReference type="Pfam" id="PF06905">
    <property type="entry name" value="FAIM1"/>
    <property type="match status" value="1"/>
</dbReference>
<dbReference type="AlphaFoldDB" id="H5XX91"/>
<accession>H5XX91</accession>
<name>H5XX91_9FIRM</name>
<dbReference type="HOGENOM" id="CLU_1737606_0_0_9"/>
<keyword evidence="3" id="KW-1185">Reference proteome</keyword>
<dbReference type="Proteomes" id="UP000005104">
    <property type="component" value="Chromosome"/>
</dbReference>
<keyword evidence="1" id="KW-0812">Transmembrane</keyword>
<evidence type="ECO:0000313" key="3">
    <source>
        <dbReference type="Proteomes" id="UP000005104"/>
    </source>
</evidence>
<keyword evidence="1" id="KW-0472">Membrane</keyword>
<evidence type="ECO:0000256" key="1">
    <source>
        <dbReference type="SAM" id="Phobius"/>
    </source>
</evidence>
<feature type="transmembrane region" description="Helical" evidence="1">
    <location>
        <begin position="108"/>
        <end position="128"/>
    </location>
</feature>
<dbReference type="EMBL" id="CM001441">
    <property type="protein sequence ID" value="EHQ91031.1"/>
    <property type="molecule type" value="Genomic_DNA"/>
</dbReference>
<feature type="transmembrane region" description="Helical" evidence="1">
    <location>
        <begin position="134"/>
        <end position="153"/>
    </location>
</feature>
<dbReference type="Gene3D" id="2.40.128.180">
    <property type="match status" value="1"/>
</dbReference>
<gene>
    <name evidence="2" type="ORF">DesyoDRAFT_4064</name>
</gene>